<comment type="caution">
    <text evidence="1">The sequence shown here is derived from an EMBL/GenBank/DDBJ whole genome shotgun (WGS) entry which is preliminary data.</text>
</comment>
<evidence type="ECO:0000313" key="1">
    <source>
        <dbReference type="EMBL" id="GAA4780772.1"/>
    </source>
</evidence>
<proteinExistence type="predicted"/>
<dbReference type="RefSeq" id="WP_345230105.1">
    <property type="nucleotide sequence ID" value="NZ_BAABIQ010000003.1"/>
</dbReference>
<dbReference type="Proteomes" id="UP001501411">
    <property type="component" value="Unassembled WGS sequence"/>
</dbReference>
<gene>
    <name evidence="1" type="ORF">GCM10023231_04920</name>
</gene>
<evidence type="ECO:0000313" key="2">
    <source>
        <dbReference type="Proteomes" id="UP001501411"/>
    </source>
</evidence>
<sequence length="76" mass="8531">MHSDFNASSFSLIAGTVHTAQVYWSGLAAEENGFFDWCAHLGSNQGPKDYESDGHISWKWGKNAISTLQKQYMNNF</sequence>
<keyword evidence="2" id="KW-1185">Reference proteome</keyword>
<name>A0ABP9AIB0_9SPHI</name>
<protein>
    <submittedName>
        <fullName evidence="1">Uncharacterized protein</fullName>
    </submittedName>
</protein>
<accession>A0ABP9AIB0</accession>
<dbReference type="EMBL" id="BAABIQ010000003">
    <property type="protein sequence ID" value="GAA4780772.1"/>
    <property type="molecule type" value="Genomic_DNA"/>
</dbReference>
<reference evidence="2" key="1">
    <citation type="journal article" date="2019" name="Int. J. Syst. Evol. Microbiol.">
        <title>The Global Catalogue of Microorganisms (GCM) 10K type strain sequencing project: providing services to taxonomists for standard genome sequencing and annotation.</title>
        <authorList>
            <consortium name="The Broad Institute Genomics Platform"/>
            <consortium name="The Broad Institute Genome Sequencing Center for Infectious Disease"/>
            <person name="Wu L."/>
            <person name="Ma J."/>
        </authorList>
    </citation>
    <scope>NUCLEOTIDE SEQUENCE [LARGE SCALE GENOMIC DNA]</scope>
    <source>
        <strain evidence="2">JCM 18200</strain>
    </source>
</reference>
<organism evidence="1 2">
    <name type="scientific">Olivibacter ginsenosidimutans</name>
    <dbReference type="NCBI Taxonomy" id="1176537"/>
    <lineage>
        <taxon>Bacteria</taxon>
        <taxon>Pseudomonadati</taxon>
        <taxon>Bacteroidota</taxon>
        <taxon>Sphingobacteriia</taxon>
        <taxon>Sphingobacteriales</taxon>
        <taxon>Sphingobacteriaceae</taxon>
        <taxon>Olivibacter</taxon>
    </lineage>
</organism>